<name>A0A3D9HUA5_9PROT</name>
<keyword evidence="4 8" id="KW-0812">Transmembrane</keyword>
<dbReference type="InterPro" id="IPR006665">
    <property type="entry name" value="OmpA-like"/>
</dbReference>
<dbReference type="Pfam" id="PF13677">
    <property type="entry name" value="MotB_plug"/>
    <property type="match status" value="1"/>
</dbReference>
<dbReference type="InterPro" id="IPR050330">
    <property type="entry name" value="Bact_OuterMem_StrucFunc"/>
</dbReference>
<evidence type="ECO:0000313" key="10">
    <source>
        <dbReference type="EMBL" id="RED52466.1"/>
    </source>
</evidence>
<keyword evidence="3" id="KW-1003">Cell membrane</keyword>
<evidence type="ECO:0000256" key="4">
    <source>
        <dbReference type="ARBA" id="ARBA00022692"/>
    </source>
</evidence>
<evidence type="ECO:0000313" key="11">
    <source>
        <dbReference type="Proteomes" id="UP000256845"/>
    </source>
</evidence>
<dbReference type="InterPro" id="IPR036737">
    <property type="entry name" value="OmpA-like_sf"/>
</dbReference>
<evidence type="ECO:0000256" key="5">
    <source>
        <dbReference type="ARBA" id="ARBA00022989"/>
    </source>
</evidence>
<dbReference type="InterPro" id="IPR025713">
    <property type="entry name" value="MotB-like_N_dom"/>
</dbReference>
<comment type="similarity">
    <text evidence="2">Belongs to the MotB family.</text>
</comment>
<dbReference type="SUPFAM" id="SSF103088">
    <property type="entry name" value="OmpA-like"/>
    <property type="match status" value="1"/>
</dbReference>
<dbReference type="Pfam" id="PF00691">
    <property type="entry name" value="OmpA"/>
    <property type="match status" value="1"/>
</dbReference>
<dbReference type="EMBL" id="QRDW01000002">
    <property type="protein sequence ID" value="RED52466.1"/>
    <property type="molecule type" value="Genomic_DNA"/>
</dbReference>
<sequence length="238" mass="26405">MFEIEDEDEHSEKEKAPIWLISFGDVTALLLAFFVMLFSMSHVQSEKWDAIVSLVSLSLEPSPKTEPAPVSERNIATVSLLRALSPEYLSQILSENLSRDQTLAKAQVNLLDDRVVISLPSDSVFLPGNALIAAEAEQALFRLAGVFSQFGNQIIIVGHTDPLPVSNKSYQSNWELSLARALSVADYLKESGYPGELTVFGMANGQYRYLNPNLSEERRYELARRVDIVIYPDAGGQP</sequence>
<evidence type="ECO:0000256" key="6">
    <source>
        <dbReference type="ARBA" id="ARBA00023136"/>
    </source>
</evidence>
<dbReference type="PROSITE" id="PS51123">
    <property type="entry name" value="OMPA_2"/>
    <property type="match status" value="1"/>
</dbReference>
<proteinExistence type="inferred from homology"/>
<comment type="caution">
    <text evidence="10">The sequence shown here is derived from an EMBL/GenBank/DDBJ whole genome shotgun (WGS) entry which is preliminary data.</text>
</comment>
<protein>
    <submittedName>
        <fullName evidence="10">Chemotaxis protein MotB</fullName>
    </submittedName>
</protein>
<evidence type="ECO:0000256" key="7">
    <source>
        <dbReference type="PROSITE-ProRule" id="PRU00473"/>
    </source>
</evidence>
<evidence type="ECO:0000256" key="1">
    <source>
        <dbReference type="ARBA" id="ARBA00004162"/>
    </source>
</evidence>
<reference evidence="10 11" key="1">
    <citation type="submission" date="2018-07" db="EMBL/GenBank/DDBJ databases">
        <title>Genomic Encyclopedia of Type Strains, Phase III (KMG-III): the genomes of soil and plant-associated and newly described type strains.</title>
        <authorList>
            <person name="Whitman W."/>
        </authorList>
    </citation>
    <scope>NUCLEOTIDE SEQUENCE [LARGE SCALE GENOMIC DNA]</scope>
    <source>
        <strain evidence="10 11">CECT 8488</strain>
    </source>
</reference>
<keyword evidence="5 8" id="KW-1133">Transmembrane helix</keyword>
<dbReference type="CDD" id="cd07185">
    <property type="entry name" value="OmpA_C-like"/>
    <property type="match status" value="1"/>
</dbReference>
<dbReference type="AlphaFoldDB" id="A0A3D9HUA5"/>
<keyword evidence="6 7" id="KW-0472">Membrane</keyword>
<comment type="subcellular location">
    <subcellularLocation>
        <location evidence="1">Cell membrane</location>
        <topology evidence="1">Single-pass membrane protein</topology>
    </subcellularLocation>
</comment>
<dbReference type="PANTHER" id="PTHR30329:SF21">
    <property type="entry name" value="LIPOPROTEIN YIAD-RELATED"/>
    <property type="match status" value="1"/>
</dbReference>
<dbReference type="RefSeq" id="WP_181905252.1">
    <property type="nucleotide sequence ID" value="NZ_QRDW01000002.1"/>
</dbReference>
<evidence type="ECO:0000259" key="9">
    <source>
        <dbReference type="PROSITE" id="PS51123"/>
    </source>
</evidence>
<dbReference type="PANTHER" id="PTHR30329">
    <property type="entry name" value="STATOR ELEMENT OF FLAGELLAR MOTOR COMPLEX"/>
    <property type="match status" value="1"/>
</dbReference>
<evidence type="ECO:0000256" key="3">
    <source>
        <dbReference type="ARBA" id="ARBA00022475"/>
    </source>
</evidence>
<evidence type="ECO:0000256" key="8">
    <source>
        <dbReference type="SAM" id="Phobius"/>
    </source>
</evidence>
<dbReference type="Gene3D" id="3.30.1330.60">
    <property type="entry name" value="OmpA-like domain"/>
    <property type="match status" value="1"/>
</dbReference>
<feature type="transmembrane region" description="Helical" evidence="8">
    <location>
        <begin position="18"/>
        <end position="38"/>
    </location>
</feature>
<organism evidence="10 11">
    <name type="scientific">Aestuariispira insulae</name>
    <dbReference type="NCBI Taxonomy" id="1461337"/>
    <lineage>
        <taxon>Bacteria</taxon>
        <taxon>Pseudomonadati</taxon>
        <taxon>Pseudomonadota</taxon>
        <taxon>Alphaproteobacteria</taxon>
        <taxon>Rhodospirillales</taxon>
        <taxon>Kiloniellaceae</taxon>
        <taxon>Aestuariispira</taxon>
    </lineage>
</organism>
<dbReference type="GO" id="GO:0005886">
    <property type="term" value="C:plasma membrane"/>
    <property type="evidence" value="ECO:0007669"/>
    <property type="project" value="UniProtKB-SubCell"/>
</dbReference>
<accession>A0A3D9HUA5</accession>
<keyword evidence="11" id="KW-1185">Reference proteome</keyword>
<evidence type="ECO:0000256" key="2">
    <source>
        <dbReference type="ARBA" id="ARBA00008914"/>
    </source>
</evidence>
<feature type="domain" description="OmpA-like" evidence="9">
    <location>
        <begin position="112"/>
        <end position="234"/>
    </location>
</feature>
<dbReference type="Proteomes" id="UP000256845">
    <property type="component" value="Unassembled WGS sequence"/>
</dbReference>
<gene>
    <name evidence="10" type="ORF">DFP90_102487</name>
</gene>